<name>A0A1G7QEU0_9BACT</name>
<proteinExistence type="predicted"/>
<dbReference type="SUPFAM" id="SSF49265">
    <property type="entry name" value="Fibronectin type III"/>
    <property type="match status" value="1"/>
</dbReference>
<dbReference type="Gene3D" id="2.60.40.10">
    <property type="entry name" value="Immunoglobulins"/>
    <property type="match status" value="2"/>
</dbReference>
<dbReference type="STRING" id="659014.SAMN04487996_11430"/>
<dbReference type="EMBL" id="FNAN01000014">
    <property type="protein sequence ID" value="SDF97057.1"/>
    <property type="molecule type" value="Genomic_DNA"/>
</dbReference>
<organism evidence="1 2">
    <name type="scientific">Dyadobacter soli</name>
    <dbReference type="NCBI Taxonomy" id="659014"/>
    <lineage>
        <taxon>Bacteria</taxon>
        <taxon>Pseudomonadati</taxon>
        <taxon>Bacteroidota</taxon>
        <taxon>Cytophagia</taxon>
        <taxon>Cytophagales</taxon>
        <taxon>Spirosomataceae</taxon>
        <taxon>Dyadobacter</taxon>
    </lineage>
</organism>
<dbReference type="InterPro" id="IPR013783">
    <property type="entry name" value="Ig-like_fold"/>
</dbReference>
<dbReference type="Proteomes" id="UP000198748">
    <property type="component" value="Unassembled WGS sequence"/>
</dbReference>
<dbReference type="SUPFAM" id="SSF49299">
    <property type="entry name" value="PKD domain"/>
    <property type="match status" value="1"/>
</dbReference>
<reference evidence="2" key="1">
    <citation type="submission" date="2016-10" db="EMBL/GenBank/DDBJ databases">
        <authorList>
            <person name="Varghese N."/>
            <person name="Submissions S."/>
        </authorList>
    </citation>
    <scope>NUCLEOTIDE SEQUENCE [LARGE SCALE GENOMIC DNA]</scope>
    <source>
        <strain evidence="2">DSM 25329</strain>
    </source>
</reference>
<sequence>MHDPFHRTQPAPVRLAEPTLLNMKHKLLIIFLLGIFSLVIQEVSGQGTQSFCGTTGAFIVEPETGCAPMKVNLTNQMTNAESVTYSYNFDRKSTEPPKEADRSYELTYTYNNPGTYTILQYGSIKDVGGFTLCKDVTVKETRGPQAELIACTNGKVRVTLGDDAITKAYDVVTINWGEGSPQQVNLKTNTAPFFEHTYASAGNLPAITLKGSYTSALCNAEANTTTLKASAAQSLASIRVRVVEMMADGHATVTYDGMEGIETKLFIAKGDEAFTFTNKSGKTGGVQSASVSQLDPKAVYRFQLRSTDICGNVIESPVVSTIAVKQGSLSADEILSLEWENQPNTNGMVEYQLMRNGTVIFNTPDRLSYEDTDVKCGNTYEYKIVGIVENDVRSYSAPISLEPKTDVPGDITNALVTVNDANTISTKVELSGVGLTSEYNLIVERALLGSTNFELVSPANNQSLQWDDTNVNTSQSSYCYRFQYENACKMKSPSFSTPVCSILLTTSTPDIVWNPDAPFISTVGNYTLQQVDEAGNLANETPKGLSTNHTLDLASQSDFGYRIEAKSADGNFTSLSNLLNFRSEAILLIPDAFTPNGDAYNERFEVKAYFVKDFSMSIFSRWGEVIYHSDDIAEGWDGNFKTGKAPGGYYLYKIEATNATGEKVVKNGSFLLIR</sequence>
<dbReference type="InterPro" id="IPR035986">
    <property type="entry name" value="PKD_dom_sf"/>
</dbReference>
<dbReference type="Pfam" id="PF13585">
    <property type="entry name" value="CHU_C"/>
    <property type="match status" value="1"/>
</dbReference>
<dbReference type="NCBIfam" id="TIGR04131">
    <property type="entry name" value="Bac_Flav_CTERM"/>
    <property type="match status" value="1"/>
</dbReference>
<protein>
    <submittedName>
        <fullName evidence="1">Gliding motility-associated C-terminal domain-containing protein</fullName>
    </submittedName>
</protein>
<gene>
    <name evidence="1" type="ORF">SAMN04487996_11430</name>
</gene>
<keyword evidence="2" id="KW-1185">Reference proteome</keyword>
<dbReference type="InterPro" id="IPR026341">
    <property type="entry name" value="T9SS_type_B"/>
</dbReference>
<dbReference type="InterPro" id="IPR036116">
    <property type="entry name" value="FN3_sf"/>
</dbReference>
<dbReference type="AlphaFoldDB" id="A0A1G7QEU0"/>
<accession>A0A1G7QEU0</accession>
<evidence type="ECO:0000313" key="1">
    <source>
        <dbReference type="EMBL" id="SDF97057.1"/>
    </source>
</evidence>
<evidence type="ECO:0000313" key="2">
    <source>
        <dbReference type="Proteomes" id="UP000198748"/>
    </source>
</evidence>